<comment type="caution">
    <text evidence="4">The sequence shown here is derived from an EMBL/GenBank/DDBJ whole genome shotgun (WGS) entry which is preliminary data.</text>
</comment>
<dbReference type="SUPFAM" id="SSF103481">
    <property type="entry name" value="Multidrug resistance efflux transporter EmrE"/>
    <property type="match status" value="2"/>
</dbReference>
<feature type="domain" description="EamA" evidence="3">
    <location>
        <begin position="7"/>
        <end position="138"/>
    </location>
</feature>
<name>A0A8S4C4Y9_9ACAR</name>
<feature type="transmembrane region" description="Helical" evidence="1">
    <location>
        <begin position="289"/>
        <end position="306"/>
    </location>
</feature>
<feature type="transmembrane region" description="Helical" evidence="1">
    <location>
        <begin position="36"/>
        <end position="55"/>
    </location>
</feature>
<dbReference type="EMBL" id="CAJVAF010000314">
    <property type="protein sequence ID" value="CAG7595858.1"/>
    <property type="molecule type" value="Genomic_DNA"/>
</dbReference>
<keyword evidence="2" id="KW-0732">Signal</keyword>
<feature type="transmembrane region" description="Helical" evidence="1">
    <location>
        <begin position="155"/>
        <end position="174"/>
    </location>
</feature>
<dbReference type="AlphaFoldDB" id="A0A8S4C4Y9"/>
<reference evidence="4" key="1">
    <citation type="submission" date="2021-06" db="EMBL/GenBank/DDBJ databases">
        <authorList>
            <person name="Nardi T."/>
            <person name="Nardi T."/>
        </authorList>
    </citation>
    <scope>NUCLEOTIDE SEQUENCE</scope>
</reference>
<evidence type="ECO:0000313" key="4">
    <source>
        <dbReference type="EMBL" id="CAG7595858.1"/>
    </source>
</evidence>
<dbReference type="InterPro" id="IPR000620">
    <property type="entry name" value="EamA_dom"/>
</dbReference>
<feature type="transmembrane region" description="Helical" evidence="1">
    <location>
        <begin position="237"/>
        <end position="256"/>
    </location>
</feature>
<protein>
    <submittedName>
        <fullName evidence="4">DMT family transporter</fullName>
    </submittedName>
</protein>
<sequence length="321" mass="36602">MRHNNLLSIFLVLLHAAAVASIFTGVKYLSQSLRTVEIVLLYKSMLFLCLIPWVLRKGIHVIYTPHAGLLILKGLLTAIGSLSFMYGLQHVNIVNATALGYLEQIFWIFIGILFFNERITKIKLIAIISSLTGAFLISFPEVLSVNAAQKFHFNPYYFFVFLAVSCWGANAGVIKKIGRLIKAEVQLLYSMFFSVLVSILVALFNWECCDLVLLSIPLPTSFHTLNPELFYWNNFKYIMLITIAYFTHSIAFFFAIRDADFSLLMPYDYFRLIFIGILNYIVFSDLENLTAWLGYVCIVASGLMLARSEYLKKKKDLINEG</sequence>
<gene>
    <name evidence="4" type="ORF">MHYMCMPASI_00847</name>
</gene>
<proteinExistence type="predicted"/>
<evidence type="ECO:0000256" key="2">
    <source>
        <dbReference type="SAM" id="SignalP"/>
    </source>
</evidence>
<dbReference type="PANTHER" id="PTHR22911">
    <property type="entry name" value="ACYL-MALONYL CONDENSING ENZYME-RELATED"/>
    <property type="match status" value="1"/>
</dbReference>
<evidence type="ECO:0000313" key="5">
    <source>
        <dbReference type="Proteomes" id="UP000837675"/>
    </source>
</evidence>
<keyword evidence="5" id="KW-1185">Reference proteome</keyword>
<feature type="transmembrane region" description="Helical" evidence="1">
    <location>
        <begin position="263"/>
        <end position="283"/>
    </location>
</feature>
<accession>A0A8S4C4Y9</accession>
<feature type="signal peptide" evidence="2">
    <location>
        <begin position="1"/>
        <end position="21"/>
    </location>
</feature>
<keyword evidence="1" id="KW-0472">Membrane</keyword>
<feature type="transmembrane region" description="Helical" evidence="1">
    <location>
        <begin position="186"/>
        <end position="206"/>
    </location>
</feature>
<keyword evidence="1" id="KW-1133">Transmembrane helix</keyword>
<dbReference type="GO" id="GO:0016020">
    <property type="term" value="C:membrane"/>
    <property type="evidence" value="ECO:0007669"/>
    <property type="project" value="InterPro"/>
</dbReference>
<dbReference type="Proteomes" id="UP000837675">
    <property type="component" value="Unassembled WGS sequence"/>
</dbReference>
<feature type="transmembrane region" description="Helical" evidence="1">
    <location>
        <begin position="93"/>
        <end position="115"/>
    </location>
</feature>
<keyword evidence="1" id="KW-0812">Transmembrane</keyword>
<feature type="transmembrane region" description="Helical" evidence="1">
    <location>
        <begin position="122"/>
        <end position="143"/>
    </location>
</feature>
<feature type="transmembrane region" description="Helical" evidence="1">
    <location>
        <begin position="67"/>
        <end position="87"/>
    </location>
</feature>
<evidence type="ECO:0000259" key="3">
    <source>
        <dbReference type="Pfam" id="PF00892"/>
    </source>
</evidence>
<dbReference type="Pfam" id="PF00892">
    <property type="entry name" value="EamA"/>
    <property type="match status" value="1"/>
</dbReference>
<evidence type="ECO:0000256" key="1">
    <source>
        <dbReference type="SAM" id="Phobius"/>
    </source>
</evidence>
<dbReference type="PANTHER" id="PTHR22911:SF103">
    <property type="entry name" value="BLR2811 PROTEIN"/>
    <property type="match status" value="1"/>
</dbReference>
<organism evidence="4 5">
    <name type="scientific">Hyalomma marginatum</name>
    <dbReference type="NCBI Taxonomy" id="34627"/>
    <lineage>
        <taxon>Eukaryota</taxon>
        <taxon>Metazoa</taxon>
        <taxon>Ecdysozoa</taxon>
        <taxon>Arthropoda</taxon>
        <taxon>Chelicerata</taxon>
        <taxon>Arachnida</taxon>
        <taxon>Acari</taxon>
        <taxon>Parasitiformes</taxon>
        <taxon>Ixodida</taxon>
        <taxon>Ixodoidea</taxon>
        <taxon>Ixodidae</taxon>
        <taxon>Hyalomminae</taxon>
        <taxon>Hyalomma</taxon>
    </lineage>
</organism>
<dbReference type="InterPro" id="IPR037185">
    <property type="entry name" value="EmrE-like"/>
</dbReference>
<feature type="chain" id="PRO_5035865884" evidence="2">
    <location>
        <begin position="22"/>
        <end position="321"/>
    </location>
</feature>